<proteinExistence type="predicted"/>
<dbReference type="InterPro" id="IPR011333">
    <property type="entry name" value="SKP1/BTB/POZ_sf"/>
</dbReference>
<dbReference type="InterPro" id="IPR000210">
    <property type="entry name" value="BTB/POZ_dom"/>
</dbReference>
<dbReference type="PANTHER" id="PTHR45774">
    <property type="entry name" value="BTB/POZ DOMAIN-CONTAINING"/>
    <property type="match status" value="1"/>
</dbReference>
<dbReference type="Pfam" id="PF00651">
    <property type="entry name" value="BTB"/>
    <property type="match status" value="1"/>
</dbReference>
<reference evidence="2 3" key="1">
    <citation type="submission" date="2020-04" db="EMBL/GenBank/DDBJ databases">
        <authorList>
            <person name="Alioto T."/>
            <person name="Alioto T."/>
            <person name="Gomez Garrido J."/>
        </authorList>
    </citation>
    <scope>NUCLEOTIDE SEQUENCE [LARGE SCALE GENOMIC DNA]</scope>
</reference>
<accession>A0A8S1CM44</accession>
<feature type="domain" description="BTB" evidence="1">
    <location>
        <begin position="25"/>
        <end position="96"/>
    </location>
</feature>
<dbReference type="PANTHER" id="PTHR45774:SF4">
    <property type="entry name" value="AXUNDEAD, ISOFORM F"/>
    <property type="match status" value="1"/>
</dbReference>
<dbReference type="Pfam" id="PF07707">
    <property type="entry name" value="BACK"/>
    <property type="match status" value="1"/>
</dbReference>
<dbReference type="EMBL" id="CADEPI010000061">
    <property type="protein sequence ID" value="CAB3371382.1"/>
    <property type="molecule type" value="Genomic_DNA"/>
</dbReference>
<evidence type="ECO:0000313" key="2">
    <source>
        <dbReference type="EMBL" id="CAB3371382.1"/>
    </source>
</evidence>
<keyword evidence="3" id="KW-1185">Reference proteome</keyword>
<dbReference type="InterPro" id="IPR011705">
    <property type="entry name" value="BACK"/>
</dbReference>
<dbReference type="GO" id="GO:0022008">
    <property type="term" value="P:neurogenesis"/>
    <property type="evidence" value="ECO:0007669"/>
    <property type="project" value="TreeGrafter"/>
</dbReference>
<dbReference type="Proteomes" id="UP000494165">
    <property type="component" value="Unassembled WGS sequence"/>
</dbReference>
<dbReference type="SMART" id="SM00225">
    <property type="entry name" value="BTB"/>
    <property type="match status" value="1"/>
</dbReference>
<protein>
    <recommendedName>
        <fullName evidence="1">BTB domain-containing protein</fullName>
    </recommendedName>
</protein>
<sequence>MLNECEKRNAERLRYRGMYNQERGADVEFEVGFEGQTWRLTAHSHVVAKSSPVLKSMLSGSFQRDKSTPLPIKNTEPRAFESLLRYCYGHPPEFKNVSTALSTFHVAHMYLCPGLEWEAAAFLNEHVQTRPECALEVFLATGFYCETNEIFEPSAPPAYELVINGESESSSLINGPQTLSDEQVGASNGSTPDCKMFMGEASRRLRHNCFQTMDQFANEILALEQFEDLDLESLLAVISRDTFAVSSELALMNAVERWAECECRRQKLSHTVENMQDVVGGSGVICSGRVARLLLLSTQEFAEGPIGFVCRSPLLNAAEQKLFLVYLLGSGGAEKEELETLGYVNWAQLSRPREASTPNFLPIATQQYPGRCATSPCKARKQKGCWRWLSRKQPDRNKKQQASLRKKDEQIGKSEKPLCYSKTCDCMLTIIACLFD</sequence>
<dbReference type="CDD" id="cd18186">
    <property type="entry name" value="BTB_POZ_ZBTB_KLHL-like"/>
    <property type="match status" value="1"/>
</dbReference>
<evidence type="ECO:0000259" key="1">
    <source>
        <dbReference type="PROSITE" id="PS50097"/>
    </source>
</evidence>
<dbReference type="Gene3D" id="1.25.40.420">
    <property type="match status" value="1"/>
</dbReference>
<evidence type="ECO:0000313" key="3">
    <source>
        <dbReference type="Proteomes" id="UP000494165"/>
    </source>
</evidence>
<dbReference type="GO" id="GO:0005829">
    <property type="term" value="C:cytosol"/>
    <property type="evidence" value="ECO:0007669"/>
    <property type="project" value="TreeGrafter"/>
</dbReference>
<organism evidence="2 3">
    <name type="scientific">Cloeon dipterum</name>
    <dbReference type="NCBI Taxonomy" id="197152"/>
    <lineage>
        <taxon>Eukaryota</taxon>
        <taxon>Metazoa</taxon>
        <taxon>Ecdysozoa</taxon>
        <taxon>Arthropoda</taxon>
        <taxon>Hexapoda</taxon>
        <taxon>Insecta</taxon>
        <taxon>Pterygota</taxon>
        <taxon>Palaeoptera</taxon>
        <taxon>Ephemeroptera</taxon>
        <taxon>Pisciforma</taxon>
        <taxon>Baetidae</taxon>
        <taxon>Cloeon</taxon>
    </lineage>
</organism>
<dbReference type="PROSITE" id="PS50097">
    <property type="entry name" value="BTB"/>
    <property type="match status" value="1"/>
</dbReference>
<gene>
    <name evidence="2" type="ORF">CLODIP_2_CD04632</name>
</gene>
<dbReference type="OrthoDB" id="6335872at2759"/>
<comment type="caution">
    <text evidence="2">The sequence shown here is derived from an EMBL/GenBank/DDBJ whole genome shotgun (WGS) entry which is preliminary data.</text>
</comment>
<dbReference type="Gene3D" id="3.30.710.10">
    <property type="entry name" value="Potassium Channel Kv1.1, Chain A"/>
    <property type="match status" value="1"/>
</dbReference>
<name>A0A8S1CM44_9INSE</name>
<dbReference type="SUPFAM" id="SSF54695">
    <property type="entry name" value="POZ domain"/>
    <property type="match status" value="1"/>
</dbReference>
<dbReference type="AlphaFoldDB" id="A0A8S1CM44"/>